<dbReference type="GO" id="GO:0016787">
    <property type="term" value="F:hydrolase activity"/>
    <property type="evidence" value="ECO:0007669"/>
    <property type="project" value="UniProtKB-KW"/>
</dbReference>
<proteinExistence type="predicted"/>
<name>A0A7Y7IXE1_9PROT</name>
<sequence>MGHAIGHRCLAVRDIAQDAIIELNLLYPSGDAPRLHHVGSYPVELARDGRPVPGPRALVVLSHGDGGTPWVHRDLAIGLARQGFVVAMPKHPGNSLNDNALAGSLSNLENRPRHLRLCVDAALADPMIGTNLAARVAMIGHSMGGYSVLAAAGGQPWSGGTDMSGGPPRPIAVTQDRRIAALVLLAPATRWFGAPGALSGVDMPILMRFAEHDALIPPRLADIVRQGVPDAGRIACGLVAGAGHFSFLSPFPPHRIRPDFPPSQDPPGFDRTAYQAVLLAEIGEFLRRTMRIDERGVCEA</sequence>
<dbReference type="Gene3D" id="3.40.50.1820">
    <property type="entry name" value="alpha/beta hydrolase"/>
    <property type="match status" value="1"/>
</dbReference>
<feature type="domain" description="Serine aminopeptidase S33" evidence="1">
    <location>
        <begin position="55"/>
        <end position="153"/>
    </location>
</feature>
<evidence type="ECO:0000313" key="2">
    <source>
        <dbReference type="EMBL" id="NVN12109.1"/>
    </source>
</evidence>
<dbReference type="InterPro" id="IPR022742">
    <property type="entry name" value="Hydrolase_4"/>
</dbReference>
<keyword evidence="2" id="KW-0378">Hydrolase</keyword>
<accession>A0A7Y7IXE1</accession>
<dbReference type="Proteomes" id="UP000534870">
    <property type="component" value="Unassembled WGS sequence"/>
</dbReference>
<dbReference type="PIRSF" id="PIRSF031982">
    <property type="entry name" value="UCP031982_abhydr"/>
    <property type="match status" value="1"/>
</dbReference>
<evidence type="ECO:0000259" key="1">
    <source>
        <dbReference type="Pfam" id="PF12146"/>
    </source>
</evidence>
<dbReference type="SUPFAM" id="SSF53474">
    <property type="entry name" value="alpha/beta-Hydrolases"/>
    <property type="match status" value="1"/>
</dbReference>
<comment type="caution">
    <text evidence="2">The sequence shown here is derived from an EMBL/GenBank/DDBJ whole genome shotgun (WGS) entry which is preliminary data.</text>
</comment>
<dbReference type="InterPro" id="IPR016986">
    <property type="entry name" value="UCP031982_abhydr"/>
</dbReference>
<protein>
    <submittedName>
        <fullName evidence="2">Alpha/beta hydrolase</fullName>
    </submittedName>
</protein>
<dbReference type="Pfam" id="PF12146">
    <property type="entry name" value="Hydrolase_4"/>
    <property type="match status" value="1"/>
</dbReference>
<gene>
    <name evidence="2" type="ORF">HUK84_13430</name>
</gene>
<dbReference type="AlphaFoldDB" id="A0A7Y7IXE1"/>
<dbReference type="RefSeq" id="WP_176640742.1">
    <property type="nucleotide sequence ID" value="NZ_JABXXP010000339.1"/>
</dbReference>
<organism evidence="2 3">
    <name type="scientific">Nguyenibacter vanlangensis</name>
    <dbReference type="NCBI Taxonomy" id="1216886"/>
    <lineage>
        <taxon>Bacteria</taxon>
        <taxon>Pseudomonadati</taxon>
        <taxon>Pseudomonadota</taxon>
        <taxon>Alphaproteobacteria</taxon>
        <taxon>Acetobacterales</taxon>
        <taxon>Acetobacteraceae</taxon>
        <taxon>Nguyenibacter</taxon>
    </lineage>
</organism>
<reference evidence="2 3" key="1">
    <citation type="submission" date="2020-06" db="EMBL/GenBank/DDBJ databases">
        <title>Description of novel acetic acid bacteria.</title>
        <authorList>
            <person name="Sombolestani A."/>
        </authorList>
    </citation>
    <scope>NUCLEOTIDE SEQUENCE [LARGE SCALE GENOMIC DNA]</scope>
    <source>
        <strain evidence="2 3">LMG 31431</strain>
    </source>
</reference>
<dbReference type="EMBL" id="JABXXP010000339">
    <property type="protein sequence ID" value="NVN12109.1"/>
    <property type="molecule type" value="Genomic_DNA"/>
</dbReference>
<dbReference type="InterPro" id="IPR029058">
    <property type="entry name" value="AB_hydrolase_fold"/>
</dbReference>
<evidence type="ECO:0000313" key="3">
    <source>
        <dbReference type="Proteomes" id="UP000534870"/>
    </source>
</evidence>